<keyword evidence="3" id="KW-1185">Reference proteome</keyword>
<dbReference type="Gene3D" id="3.30.1180.10">
    <property type="match status" value="1"/>
</dbReference>
<organism evidence="2 3">
    <name type="scientific">Faecalibacterium butyricigenerans</name>
    <dbReference type="NCBI Taxonomy" id="1851427"/>
    <lineage>
        <taxon>Bacteria</taxon>
        <taxon>Bacillati</taxon>
        <taxon>Bacillota</taxon>
        <taxon>Clostridia</taxon>
        <taxon>Eubacteriales</taxon>
        <taxon>Oscillospiraceae</taxon>
        <taxon>Faecalibacterium</taxon>
    </lineage>
</organism>
<dbReference type="Proteomes" id="UP001430637">
    <property type="component" value="Unassembled WGS sequence"/>
</dbReference>
<dbReference type="EMBL" id="JAJEQL010000030">
    <property type="protein sequence ID" value="MCC2200129.1"/>
    <property type="molecule type" value="Genomic_DNA"/>
</dbReference>
<dbReference type="RefSeq" id="WP_227621546.1">
    <property type="nucleotide sequence ID" value="NZ_JAJEQL010000030.1"/>
</dbReference>
<accession>A0ABS8FA91</accession>
<evidence type="ECO:0000313" key="3">
    <source>
        <dbReference type="Proteomes" id="UP001430637"/>
    </source>
</evidence>
<dbReference type="Gene3D" id="3.40.50.10170">
    <property type="match status" value="1"/>
</dbReference>
<keyword evidence="1" id="KW-0446">Lipid-binding</keyword>
<dbReference type="Pfam" id="PF02645">
    <property type="entry name" value="DegV"/>
    <property type="match status" value="1"/>
</dbReference>
<dbReference type="InterPro" id="IPR043168">
    <property type="entry name" value="DegV_C"/>
</dbReference>
<dbReference type="InterPro" id="IPR003797">
    <property type="entry name" value="DegV"/>
</dbReference>
<sequence>MFDIITDSACDLTPEMAQKMGVEVVPFYVSLDGEHYRKEGKEIAVRDFYQFMVDNPSAYPKTSLASIEDFEEVFRRQAELGRPTLCLCFTGKMSGCVGSARNARELVLEDYPDAKIEVLDSAAATVTEATMVENAVAIRDAGCTLDEAVTWLEAEKATNNIFFTVGNLDYLIKGGRIGKVSGRAANLLGIKPMILFKDGEIFSGGVARGRQKSFEKALDQLMNYLDANGGTPDDYRLIVGYGYDEEEGRRLWLQTRAALRAKYPAAACEVGLLQIGCTIAVHTGPYALGMGVMRRWKKQQ</sequence>
<comment type="caution">
    <text evidence="2">The sequence shown here is derived from an EMBL/GenBank/DDBJ whole genome shotgun (WGS) entry which is preliminary data.</text>
</comment>
<dbReference type="InterPro" id="IPR050270">
    <property type="entry name" value="DegV_domain_contain"/>
</dbReference>
<proteinExistence type="predicted"/>
<gene>
    <name evidence="2" type="ORF">LKD23_10270</name>
</gene>
<protein>
    <submittedName>
        <fullName evidence="2">DegV family protein</fullName>
    </submittedName>
</protein>
<evidence type="ECO:0000256" key="1">
    <source>
        <dbReference type="ARBA" id="ARBA00023121"/>
    </source>
</evidence>
<reference evidence="2" key="1">
    <citation type="submission" date="2021-10" db="EMBL/GenBank/DDBJ databases">
        <title>Anaerobic single-cell dispensing facilitates the cultivation of human gut bacteria.</title>
        <authorList>
            <person name="Afrizal A."/>
        </authorList>
    </citation>
    <scope>NUCLEOTIDE SEQUENCE</scope>
    <source>
        <strain evidence="2">CLA-AA-H233</strain>
    </source>
</reference>
<dbReference type="PANTHER" id="PTHR33434:SF2">
    <property type="entry name" value="FATTY ACID-BINDING PROTEIN TM_1468"/>
    <property type="match status" value="1"/>
</dbReference>
<dbReference type="SUPFAM" id="SSF82549">
    <property type="entry name" value="DAK1/DegV-like"/>
    <property type="match status" value="1"/>
</dbReference>
<dbReference type="PROSITE" id="PS51482">
    <property type="entry name" value="DEGV"/>
    <property type="match status" value="1"/>
</dbReference>
<dbReference type="PANTHER" id="PTHR33434">
    <property type="entry name" value="DEGV DOMAIN-CONTAINING PROTEIN DR_1986-RELATED"/>
    <property type="match status" value="1"/>
</dbReference>
<name>A0ABS8FA91_9FIRM</name>
<evidence type="ECO:0000313" key="2">
    <source>
        <dbReference type="EMBL" id="MCC2200129.1"/>
    </source>
</evidence>
<dbReference type="NCBIfam" id="TIGR00762">
    <property type="entry name" value="DegV"/>
    <property type="match status" value="1"/>
</dbReference>